<dbReference type="Gene3D" id="3.40.50.720">
    <property type="entry name" value="NAD(P)-binding Rossmann-like Domain"/>
    <property type="match status" value="1"/>
</dbReference>
<keyword evidence="3" id="KW-1185">Reference proteome</keyword>
<accession>A0ABV5V7G3</accession>
<gene>
    <name evidence="2" type="ORF">ACFFRO_01165</name>
</gene>
<dbReference type="RefSeq" id="WP_385857784.1">
    <property type="nucleotide sequence ID" value="NZ_JBHMAR010000001.1"/>
</dbReference>
<name>A0ABV5V7G3_9ACTN</name>
<feature type="domain" description="NAD(P)-binding" evidence="1">
    <location>
        <begin position="6"/>
        <end position="181"/>
    </location>
</feature>
<dbReference type="InterPro" id="IPR016040">
    <property type="entry name" value="NAD(P)-bd_dom"/>
</dbReference>
<dbReference type="InterPro" id="IPR036291">
    <property type="entry name" value="NAD(P)-bd_dom_sf"/>
</dbReference>
<dbReference type="EMBL" id="JBHMAR010000001">
    <property type="protein sequence ID" value="MFB9733771.1"/>
    <property type="molecule type" value="Genomic_DNA"/>
</dbReference>
<dbReference type="Pfam" id="PF13460">
    <property type="entry name" value="NAD_binding_10"/>
    <property type="match status" value="1"/>
</dbReference>
<reference evidence="2 3" key="1">
    <citation type="submission" date="2024-09" db="EMBL/GenBank/DDBJ databases">
        <authorList>
            <person name="Sun Q."/>
            <person name="Mori K."/>
        </authorList>
    </citation>
    <scope>NUCLEOTIDE SEQUENCE [LARGE SCALE GENOMIC DNA]</scope>
    <source>
        <strain evidence="2 3">JCM 10918</strain>
    </source>
</reference>
<evidence type="ECO:0000259" key="1">
    <source>
        <dbReference type="Pfam" id="PF13460"/>
    </source>
</evidence>
<sequence>MIVVTGASGNVGRELVAELVAAGEPVTATARHITEADVPAGVRAVRADLTDADSLRPVFEGADAVFLQNGGPSLHRLSPRDLVDAAKRGGVRRVVLLSSQGVATRPESPSHGRAVRVVEDAVRESGLEWTVLRPGGFHSNAFAWAESVRTARTVAAPFGDVGLPTVDPADIAGVAAVALREDGHAGRIYELTGPEPTTPRQRAEAIGAALGEPVRFVEQSPREAREQMLTFMPEPVVETTLAILGAPTSAERRVSADVAQVLGRAPRGFAEWARRHVAAFR</sequence>
<comment type="caution">
    <text evidence="2">The sequence shown here is derived from an EMBL/GenBank/DDBJ whole genome shotgun (WGS) entry which is preliminary data.</text>
</comment>
<dbReference type="InterPro" id="IPR051604">
    <property type="entry name" value="Ergot_Alk_Oxidoreductase"/>
</dbReference>
<evidence type="ECO:0000313" key="3">
    <source>
        <dbReference type="Proteomes" id="UP001589703"/>
    </source>
</evidence>
<evidence type="ECO:0000313" key="2">
    <source>
        <dbReference type="EMBL" id="MFB9733771.1"/>
    </source>
</evidence>
<proteinExistence type="predicted"/>
<dbReference type="PANTHER" id="PTHR43162:SF1">
    <property type="entry name" value="PRESTALK A DIFFERENTIATION PROTEIN A"/>
    <property type="match status" value="1"/>
</dbReference>
<dbReference type="PANTHER" id="PTHR43162">
    <property type="match status" value="1"/>
</dbReference>
<dbReference type="Proteomes" id="UP001589703">
    <property type="component" value="Unassembled WGS sequence"/>
</dbReference>
<organism evidence="2 3">
    <name type="scientific">Streptomyces thermocoprophilus</name>
    <dbReference type="NCBI Taxonomy" id="78356"/>
    <lineage>
        <taxon>Bacteria</taxon>
        <taxon>Bacillati</taxon>
        <taxon>Actinomycetota</taxon>
        <taxon>Actinomycetes</taxon>
        <taxon>Kitasatosporales</taxon>
        <taxon>Streptomycetaceae</taxon>
        <taxon>Streptomyces</taxon>
    </lineage>
</organism>
<dbReference type="SUPFAM" id="SSF51735">
    <property type="entry name" value="NAD(P)-binding Rossmann-fold domains"/>
    <property type="match status" value="1"/>
</dbReference>
<protein>
    <submittedName>
        <fullName evidence="2">SDR family oxidoreductase</fullName>
    </submittedName>
</protein>